<dbReference type="EMBL" id="JBEFKJ010000044">
    <property type="protein sequence ID" value="KAL2037106.1"/>
    <property type="molecule type" value="Genomic_DNA"/>
</dbReference>
<protein>
    <recommendedName>
        <fullName evidence="3">Methyltransferase type 11 domain-containing protein</fullName>
    </recommendedName>
</protein>
<keyword evidence="2" id="KW-1185">Reference proteome</keyword>
<accession>A0ABR3ZW16</accession>
<proteinExistence type="predicted"/>
<gene>
    <name evidence="1" type="ORF">N7G274_010102</name>
</gene>
<evidence type="ECO:0000313" key="1">
    <source>
        <dbReference type="EMBL" id="KAL2037106.1"/>
    </source>
</evidence>
<sequence>MAKMLDGPVPNGARSVSWPWYHHTLTTELTVDARKLLEQYSKIPPEDIESHIYRIRDKAWGVFPWPCVGEFWFLSFGLAKHPLYHTMVLPRLISGDSLLDLGACLGQDLRKCVFDGAPPDRLYASDLFVEYEDLSYELWRDRESFPNHFFADDVLSDNDTFMQGNLMMKLGPGQTDMIVINMFLHLFDYCNQMKVVTRILRLLSHKPGSIVLGSQAGVVEPIEQPLKPPFDKTQDGEKRTIFRHSPESFTRMWEDAGKAAGVPLRPIVCEFQKSEVIEASAPGMDTGLAAEEKKPFTADDLFSRASTTRPKVVSQSGPETGRLYFSVIRS</sequence>
<evidence type="ECO:0008006" key="3">
    <source>
        <dbReference type="Google" id="ProtNLM"/>
    </source>
</evidence>
<dbReference type="PANTHER" id="PTHR35897:SF2">
    <property type="entry name" value="METHYLTRANSFERASE DOMAIN-CONTAINING PROTEIN"/>
    <property type="match status" value="1"/>
</dbReference>
<reference evidence="1 2" key="1">
    <citation type="submission" date="2024-09" db="EMBL/GenBank/DDBJ databases">
        <title>Rethinking Asexuality: The Enigmatic Case of Functional Sexual Genes in Lepraria (Stereocaulaceae).</title>
        <authorList>
            <person name="Doellman M."/>
            <person name="Sun Y."/>
            <person name="Barcenas-Pena A."/>
            <person name="Lumbsch H.T."/>
            <person name="Grewe F."/>
        </authorList>
    </citation>
    <scope>NUCLEOTIDE SEQUENCE [LARGE SCALE GENOMIC DNA]</scope>
    <source>
        <strain evidence="1 2">Mercado 3170</strain>
    </source>
</reference>
<organism evidence="1 2">
    <name type="scientific">Stereocaulon virgatum</name>
    <dbReference type="NCBI Taxonomy" id="373712"/>
    <lineage>
        <taxon>Eukaryota</taxon>
        <taxon>Fungi</taxon>
        <taxon>Dikarya</taxon>
        <taxon>Ascomycota</taxon>
        <taxon>Pezizomycotina</taxon>
        <taxon>Lecanoromycetes</taxon>
        <taxon>OSLEUM clade</taxon>
        <taxon>Lecanoromycetidae</taxon>
        <taxon>Lecanorales</taxon>
        <taxon>Lecanorineae</taxon>
        <taxon>Stereocaulaceae</taxon>
        <taxon>Stereocaulon</taxon>
    </lineage>
</organism>
<dbReference type="SUPFAM" id="SSF53335">
    <property type="entry name" value="S-adenosyl-L-methionine-dependent methyltransferases"/>
    <property type="match status" value="1"/>
</dbReference>
<name>A0ABR3ZW16_9LECA</name>
<comment type="caution">
    <text evidence="1">The sequence shown here is derived from an EMBL/GenBank/DDBJ whole genome shotgun (WGS) entry which is preliminary data.</text>
</comment>
<dbReference type="InterPro" id="IPR029063">
    <property type="entry name" value="SAM-dependent_MTases_sf"/>
</dbReference>
<evidence type="ECO:0000313" key="2">
    <source>
        <dbReference type="Proteomes" id="UP001590950"/>
    </source>
</evidence>
<dbReference type="PANTHER" id="PTHR35897">
    <property type="entry name" value="METHYLTRANSFERASE AUSD"/>
    <property type="match status" value="1"/>
</dbReference>
<dbReference type="InterPro" id="IPR051654">
    <property type="entry name" value="Meroterpenoid_MTases"/>
</dbReference>
<dbReference type="Proteomes" id="UP001590950">
    <property type="component" value="Unassembled WGS sequence"/>
</dbReference>